<proteinExistence type="predicted"/>
<evidence type="ECO:0000313" key="2">
    <source>
        <dbReference type="EMBL" id="KKB62410.1"/>
    </source>
</evidence>
<organism evidence="2 3">
    <name type="scientific">Robbsia andropogonis</name>
    <dbReference type="NCBI Taxonomy" id="28092"/>
    <lineage>
        <taxon>Bacteria</taxon>
        <taxon>Pseudomonadati</taxon>
        <taxon>Pseudomonadota</taxon>
        <taxon>Betaproteobacteria</taxon>
        <taxon>Burkholderiales</taxon>
        <taxon>Burkholderiaceae</taxon>
        <taxon>Robbsia</taxon>
    </lineage>
</organism>
<evidence type="ECO:0000259" key="1">
    <source>
        <dbReference type="Pfam" id="PF23296"/>
    </source>
</evidence>
<dbReference type="Pfam" id="PF23296">
    <property type="entry name" value="DUF7079"/>
    <property type="match status" value="1"/>
</dbReference>
<evidence type="ECO:0000313" key="3">
    <source>
        <dbReference type="Proteomes" id="UP000033618"/>
    </source>
</evidence>
<dbReference type="PATRIC" id="fig|28092.6.peg.4091"/>
<dbReference type="STRING" id="28092.WM40_17380"/>
<sequence>MADQLDSEERFVCWYAMSEAFVDNEVDYDAIGHTLVESCPSYSDMQLKEIFFSEVAPVVGGNVFGAAGVWTGFDPTWLRKEISERLRKRQESSVEFVRTSFGNLCSKVFLRTFWKDIEAAIARKRAELGISSP</sequence>
<dbReference type="RefSeq" id="WP_046153499.1">
    <property type="nucleotide sequence ID" value="NZ_CADFGU010000013.1"/>
</dbReference>
<gene>
    <name evidence="2" type="ORF">WM40_17380</name>
</gene>
<dbReference type="AlphaFoldDB" id="A0A0F5JXH9"/>
<protein>
    <recommendedName>
        <fullName evidence="1">DUF7079 domain-containing protein</fullName>
    </recommendedName>
</protein>
<keyword evidence="3" id="KW-1185">Reference proteome</keyword>
<dbReference type="OrthoDB" id="8684941at2"/>
<accession>A0A0F5JXH9</accession>
<reference evidence="2 3" key="1">
    <citation type="submission" date="2015-03" db="EMBL/GenBank/DDBJ databases">
        <title>Draft Genome Sequence of Burkholderia andropogonis type strain ICMP2807, isolated from Sorghum bicolor.</title>
        <authorList>
            <person name="Lopes-Santos L."/>
            <person name="Castro D.B."/>
            <person name="Ottoboni L.M."/>
            <person name="Park D."/>
            <person name="Weirc B.S."/>
            <person name="Destefano S.A."/>
        </authorList>
    </citation>
    <scope>NUCLEOTIDE SEQUENCE [LARGE SCALE GENOMIC DNA]</scope>
    <source>
        <strain evidence="2 3">ICMP2807</strain>
    </source>
</reference>
<name>A0A0F5JXH9_9BURK</name>
<dbReference type="EMBL" id="LAQU01000020">
    <property type="protein sequence ID" value="KKB62410.1"/>
    <property type="molecule type" value="Genomic_DNA"/>
</dbReference>
<comment type="caution">
    <text evidence="2">The sequence shown here is derived from an EMBL/GenBank/DDBJ whole genome shotgun (WGS) entry which is preliminary data.</text>
</comment>
<dbReference type="InterPro" id="IPR055507">
    <property type="entry name" value="DUF7079"/>
</dbReference>
<feature type="domain" description="DUF7079" evidence="1">
    <location>
        <begin position="9"/>
        <end position="119"/>
    </location>
</feature>
<dbReference type="Proteomes" id="UP000033618">
    <property type="component" value="Unassembled WGS sequence"/>
</dbReference>